<dbReference type="EMBL" id="CADCWG010000248">
    <property type="protein sequence ID" value="CAA9570534.1"/>
    <property type="molecule type" value="Genomic_DNA"/>
</dbReference>
<evidence type="ECO:0000313" key="2">
    <source>
        <dbReference type="EMBL" id="CAA9570534.1"/>
    </source>
</evidence>
<protein>
    <submittedName>
        <fullName evidence="2">Uncharacterized protein</fullName>
    </submittedName>
</protein>
<reference evidence="2" key="1">
    <citation type="submission" date="2020-02" db="EMBL/GenBank/DDBJ databases">
        <authorList>
            <person name="Meier V. D."/>
        </authorList>
    </citation>
    <scope>NUCLEOTIDE SEQUENCE</scope>
    <source>
        <strain evidence="2">AVDCRST_MAG49</strain>
    </source>
</reference>
<gene>
    <name evidence="2" type="ORF">AVDCRST_MAG49-3556</name>
</gene>
<proteinExistence type="predicted"/>
<organism evidence="2">
    <name type="scientific">uncultured Thermomicrobiales bacterium</name>
    <dbReference type="NCBI Taxonomy" id="1645740"/>
    <lineage>
        <taxon>Bacteria</taxon>
        <taxon>Pseudomonadati</taxon>
        <taxon>Thermomicrobiota</taxon>
        <taxon>Thermomicrobia</taxon>
        <taxon>Thermomicrobiales</taxon>
        <taxon>environmental samples</taxon>
    </lineage>
</organism>
<feature type="region of interest" description="Disordered" evidence="1">
    <location>
        <begin position="1"/>
        <end position="56"/>
    </location>
</feature>
<dbReference type="AlphaFoldDB" id="A0A6J4VA77"/>
<sequence>MAGDRIAADRRRRARQASSPSAAAVTQGVATGRRRRGQCRLREPRATARGADTPAT</sequence>
<evidence type="ECO:0000256" key="1">
    <source>
        <dbReference type="SAM" id="MobiDB-lite"/>
    </source>
</evidence>
<name>A0A6J4VA77_9BACT</name>
<accession>A0A6J4VA77</accession>